<comment type="caution">
    <text evidence="2">The sequence shown here is derived from an EMBL/GenBank/DDBJ whole genome shotgun (WGS) entry which is preliminary data.</text>
</comment>
<evidence type="ECO:0000256" key="1">
    <source>
        <dbReference type="SAM" id="MobiDB-lite"/>
    </source>
</evidence>
<proteinExistence type="predicted"/>
<evidence type="ECO:0000313" key="2">
    <source>
        <dbReference type="EMBL" id="KAG5186319.1"/>
    </source>
</evidence>
<dbReference type="OrthoDB" id="102548at2759"/>
<accession>A0A835ZA28</accession>
<protein>
    <submittedName>
        <fullName evidence="2">Uncharacterized protein</fullName>
    </submittedName>
</protein>
<dbReference type="Proteomes" id="UP000664859">
    <property type="component" value="Unassembled WGS sequence"/>
</dbReference>
<dbReference type="EMBL" id="JAFCMP010000112">
    <property type="protein sequence ID" value="KAG5186319.1"/>
    <property type="molecule type" value="Genomic_DNA"/>
</dbReference>
<organism evidence="2 3">
    <name type="scientific">Tribonema minus</name>
    <dbReference type="NCBI Taxonomy" id="303371"/>
    <lineage>
        <taxon>Eukaryota</taxon>
        <taxon>Sar</taxon>
        <taxon>Stramenopiles</taxon>
        <taxon>Ochrophyta</taxon>
        <taxon>PX clade</taxon>
        <taxon>Xanthophyceae</taxon>
        <taxon>Tribonematales</taxon>
        <taxon>Tribonemataceae</taxon>
        <taxon>Tribonema</taxon>
    </lineage>
</organism>
<feature type="region of interest" description="Disordered" evidence="1">
    <location>
        <begin position="122"/>
        <end position="143"/>
    </location>
</feature>
<name>A0A835ZA28_9STRA</name>
<dbReference type="AlphaFoldDB" id="A0A835ZA28"/>
<evidence type="ECO:0000313" key="3">
    <source>
        <dbReference type="Proteomes" id="UP000664859"/>
    </source>
</evidence>
<sequence>MGRRSDVSPRKKTALAVQLALLKRSKGRLAPGALAAVAKQHDVSSSVCQKIQQEAGVACLAGGAAKLSYKHKRSNKANRPAAIAGASLEAVLSVPVNKRNTYRAWAQTSSWRQLQDLVSLGEGQQRAADGQAHQAHPDRPAQAPQGAIHTLYAQLGGPELPLRRHGATLEPHHRTPPAGRAWTSLDGKIGLWPIMETTAAANNSKNRAAGTKIIKPLSVTTQRSTRTSFMCGGVASRLTNDAFEAVATRFMEMVGSDDQLCAIFSRNSFVKRIVEQPAFEDKVKAQFVKLGRNAKALKTFLKKNEGRKLDNI</sequence>
<gene>
    <name evidence="2" type="ORF">JKP88DRAFT_240921</name>
</gene>
<reference evidence="2" key="1">
    <citation type="submission" date="2021-02" db="EMBL/GenBank/DDBJ databases">
        <title>First Annotated Genome of the Yellow-green Alga Tribonema minus.</title>
        <authorList>
            <person name="Mahan K.M."/>
        </authorList>
    </citation>
    <scope>NUCLEOTIDE SEQUENCE</scope>
    <source>
        <strain evidence="2">UTEX B ZZ1240</strain>
    </source>
</reference>
<keyword evidence="3" id="KW-1185">Reference proteome</keyword>